<keyword evidence="2" id="KW-1185">Reference proteome</keyword>
<name>A0ABY7EM95_MYAAR</name>
<evidence type="ECO:0000313" key="2">
    <source>
        <dbReference type="Proteomes" id="UP001164746"/>
    </source>
</evidence>
<reference evidence="1" key="1">
    <citation type="submission" date="2022-11" db="EMBL/GenBank/DDBJ databases">
        <title>Centuries of genome instability and evolution in soft-shell clam transmissible cancer (bioRxiv).</title>
        <authorList>
            <person name="Hart S.F.M."/>
            <person name="Yonemitsu M.A."/>
            <person name="Giersch R.M."/>
            <person name="Beal B.F."/>
            <person name="Arriagada G."/>
            <person name="Davis B.W."/>
            <person name="Ostrander E.A."/>
            <person name="Goff S.P."/>
            <person name="Metzger M.J."/>
        </authorList>
    </citation>
    <scope>NUCLEOTIDE SEQUENCE</scope>
    <source>
        <strain evidence="1">MELC-2E11</strain>
        <tissue evidence="1">Siphon/mantle</tissue>
    </source>
</reference>
<sequence>MPAYSWRNGNGANKKWMCVGDRFAGLPGLFSRGKDLEDGYDNSKSYHPRSQIFCDLATAYNDVNTPMIGSRVITLSMLPNRPNTYLPEKVKVLLNKDNPRRRLSIE</sequence>
<gene>
    <name evidence="1" type="ORF">MAR_034834</name>
</gene>
<accession>A0ABY7EM95</accession>
<organism evidence="1 2">
    <name type="scientific">Mya arenaria</name>
    <name type="common">Soft-shell clam</name>
    <dbReference type="NCBI Taxonomy" id="6604"/>
    <lineage>
        <taxon>Eukaryota</taxon>
        <taxon>Metazoa</taxon>
        <taxon>Spiralia</taxon>
        <taxon>Lophotrochozoa</taxon>
        <taxon>Mollusca</taxon>
        <taxon>Bivalvia</taxon>
        <taxon>Autobranchia</taxon>
        <taxon>Heteroconchia</taxon>
        <taxon>Euheterodonta</taxon>
        <taxon>Imparidentia</taxon>
        <taxon>Neoheterodontei</taxon>
        <taxon>Myida</taxon>
        <taxon>Myoidea</taxon>
        <taxon>Myidae</taxon>
        <taxon>Mya</taxon>
    </lineage>
</organism>
<proteinExistence type="predicted"/>
<evidence type="ECO:0000313" key="1">
    <source>
        <dbReference type="EMBL" id="WAR09758.1"/>
    </source>
</evidence>
<protein>
    <submittedName>
        <fullName evidence="1">Uncharacterized protein</fullName>
    </submittedName>
</protein>
<feature type="non-terminal residue" evidence="1">
    <location>
        <position position="1"/>
    </location>
</feature>
<dbReference type="EMBL" id="CP111018">
    <property type="protein sequence ID" value="WAR09758.1"/>
    <property type="molecule type" value="Genomic_DNA"/>
</dbReference>
<dbReference type="Proteomes" id="UP001164746">
    <property type="component" value="Chromosome 7"/>
</dbReference>